<dbReference type="InterPro" id="IPR032466">
    <property type="entry name" value="Metal_Hydrolase"/>
</dbReference>
<organism evidence="4 5">
    <name type="scientific">Phreatobacter cathodiphilus</name>
    <dbReference type="NCBI Taxonomy" id="1868589"/>
    <lineage>
        <taxon>Bacteria</taxon>
        <taxon>Pseudomonadati</taxon>
        <taxon>Pseudomonadota</taxon>
        <taxon>Alphaproteobacteria</taxon>
        <taxon>Hyphomicrobiales</taxon>
        <taxon>Phreatobacteraceae</taxon>
        <taxon>Phreatobacter</taxon>
    </lineage>
</organism>
<dbReference type="InterPro" id="IPR050287">
    <property type="entry name" value="MTA/SAH_deaminase"/>
</dbReference>
<dbReference type="InterPro" id="IPR006680">
    <property type="entry name" value="Amidohydro-rel"/>
</dbReference>
<evidence type="ECO:0000256" key="1">
    <source>
        <dbReference type="ARBA" id="ARBA00006745"/>
    </source>
</evidence>
<dbReference type="KEGG" id="phr:C6569_17165"/>
<dbReference type="SUPFAM" id="SSF51556">
    <property type="entry name" value="Metallo-dependent hydrolases"/>
    <property type="match status" value="1"/>
</dbReference>
<evidence type="ECO:0000256" key="2">
    <source>
        <dbReference type="ARBA" id="ARBA00022801"/>
    </source>
</evidence>
<name>A0A2S0NER0_9HYPH</name>
<dbReference type="SUPFAM" id="SSF51338">
    <property type="entry name" value="Composite domain of metallo-dependent hydrolases"/>
    <property type="match status" value="1"/>
</dbReference>
<sequence length="490" mass="52339">MTTGTAGRRPPMRTITCSALVDRDGTRGPSRLTLDGGTITAVEALPAGEPHDDLVVMPALANAHDHGRTIRTSSIGGFGRPLEVWLHRLRLFAPLDPYLAAAAPFSRAVAGGQGAAMVHYTGVQGLTPYVDEVREVARAASDAGLRIAFAVAMRNQNPLVYGDSAPVLDHLSPEARAEVEKRFLSVAPLPVAAQLERVDAVAEAIGGPMVDVQYGPQGVQWATPELLEAIAEASARTGRRVHMHLLETRYQRDYADAAFPQGIVTHLKEIGLLSPRLTLAHCVWARPGEIDLLAEAGVTVSVNTSSNLALRSGLAPVAALLKAGVKLAIGIDGQAFDEDDDLLREMRLIWSLHAGWGFEREMRVEDVLEAVLANGHATLNSPVTGRIAAGAPADLVLVDRAALDADALMPVEPVELLFARATARHVKETIVAGRTVLSDGRVTGIDQEAVHHEVRSRLRSGMVAGEGFRAVLPELETTICRHFGERLGCC</sequence>
<dbReference type="InterPro" id="IPR011059">
    <property type="entry name" value="Metal-dep_hydrolase_composite"/>
</dbReference>
<proteinExistence type="inferred from homology"/>
<protein>
    <recommendedName>
        <fullName evidence="3">Amidohydrolase-related domain-containing protein</fullName>
    </recommendedName>
</protein>
<gene>
    <name evidence="4" type="ORF">C6569_17165</name>
</gene>
<keyword evidence="2" id="KW-0378">Hydrolase</keyword>
<evidence type="ECO:0000313" key="5">
    <source>
        <dbReference type="Proteomes" id="UP000237889"/>
    </source>
</evidence>
<dbReference type="Proteomes" id="UP000237889">
    <property type="component" value="Chromosome"/>
</dbReference>
<accession>A0A2S0NER0</accession>
<dbReference type="Gene3D" id="3.20.20.140">
    <property type="entry name" value="Metal-dependent hydrolases"/>
    <property type="match status" value="1"/>
</dbReference>
<feature type="domain" description="Amidohydrolase-related" evidence="3">
    <location>
        <begin position="55"/>
        <end position="436"/>
    </location>
</feature>
<dbReference type="PANTHER" id="PTHR43794:SF11">
    <property type="entry name" value="AMIDOHYDROLASE-RELATED DOMAIN-CONTAINING PROTEIN"/>
    <property type="match status" value="1"/>
</dbReference>
<evidence type="ECO:0000259" key="3">
    <source>
        <dbReference type="Pfam" id="PF01979"/>
    </source>
</evidence>
<dbReference type="EMBL" id="CP027668">
    <property type="protein sequence ID" value="AVO46650.1"/>
    <property type="molecule type" value="Genomic_DNA"/>
</dbReference>
<dbReference type="PANTHER" id="PTHR43794">
    <property type="entry name" value="AMINOHYDROLASE SSNA-RELATED"/>
    <property type="match status" value="1"/>
</dbReference>
<keyword evidence="5" id="KW-1185">Reference proteome</keyword>
<evidence type="ECO:0000313" key="4">
    <source>
        <dbReference type="EMBL" id="AVO46650.1"/>
    </source>
</evidence>
<dbReference type="Pfam" id="PF01979">
    <property type="entry name" value="Amidohydro_1"/>
    <property type="match status" value="1"/>
</dbReference>
<dbReference type="GO" id="GO:0016810">
    <property type="term" value="F:hydrolase activity, acting on carbon-nitrogen (but not peptide) bonds"/>
    <property type="evidence" value="ECO:0007669"/>
    <property type="project" value="InterPro"/>
</dbReference>
<dbReference type="AlphaFoldDB" id="A0A2S0NER0"/>
<comment type="similarity">
    <text evidence="1">Belongs to the metallo-dependent hydrolases superfamily. ATZ/TRZ family.</text>
</comment>
<dbReference type="OrthoDB" id="9796020at2"/>
<reference evidence="4 5" key="1">
    <citation type="submission" date="2018-03" db="EMBL/GenBank/DDBJ databases">
        <title>Genome sequencing of Phreatobacter sp.</title>
        <authorList>
            <person name="Kim S.-J."/>
            <person name="Heo J."/>
            <person name="Kwon S.-W."/>
        </authorList>
    </citation>
    <scope>NUCLEOTIDE SEQUENCE [LARGE SCALE GENOMIC DNA]</scope>
    <source>
        <strain evidence="4 5">S-12</strain>
    </source>
</reference>